<keyword evidence="2 5" id="KW-0812">Transmembrane</keyword>
<evidence type="ECO:0000313" key="7">
    <source>
        <dbReference type="EMBL" id="MUM77306.1"/>
    </source>
</evidence>
<dbReference type="AlphaFoldDB" id="A0A7K1KMJ2"/>
<reference evidence="7 8" key="1">
    <citation type="submission" date="2019-11" db="EMBL/GenBank/DDBJ databases">
        <title>Pseudodesulfovibrio alkaliphilus, sp. nov., an alkaliphilic sulfate-reducing bacteria from mud volcano of Taman peninsula, Russia.</title>
        <authorList>
            <person name="Frolova A."/>
            <person name="Merkel A.Y."/>
            <person name="Slobodkin A.I."/>
        </authorList>
    </citation>
    <scope>NUCLEOTIDE SEQUENCE [LARGE SCALE GENOMIC DNA]</scope>
    <source>
        <strain evidence="7 8">F-1</strain>
    </source>
</reference>
<feature type="transmembrane region" description="Helical" evidence="5">
    <location>
        <begin position="76"/>
        <end position="94"/>
    </location>
</feature>
<dbReference type="RefSeq" id="WP_155933312.1">
    <property type="nucleotide sequence ID" value="NZ_WODC01000003.1"/>
</dbReference>
<evidence type="ECO:0000256" key="4">
    <source>
        <dbReference type="ARBA" id="ARBA00023136"/>
    </source>
</evidence>
<keyword evidence="3 5" id="KW-1133">Transmembrane helix</keyword>
<organism evidence="7 8">
    <name type="scientific">Pseudodesulfovibrio alkaliphilus</name>
    <dbReference type="NCBI Taxonomy" id="2661613"/>
    <lineage>
        <taxon>Bacteria</taxon>
        <taxon>Pseudomonadati</taxon>
        <taxon>Thermodesulfobacteriota</taxon>
        <taxon>Desulfovibrionia</taxon>
        <taxon>Desulfovibrionales</taxon>
        <taxon>Desulfovibrionaceae</taxon>
    </lineage>
</organism>
<dbReference type="InterPro" id="IPR009908">
    <property type="entry name" value="Methylamine_util_MauE"/>
</dbReference>
<keyword evidence="8" id="KW-1185">Reference proteome</keyword>
<dbReference type="Proteomes" id="UP000461162">
    <property type="component" value="Unassembled WGS sequence"/>
</dbReference>
<dbReference type="GO" id="GO:0030416">
    <property type="term" value="P:methylamine metabolic process"/>
    <property type="evidence" value="ECO:0007669"/>
    <property type="project" value="InterPro"/>
</dbReference>
<sequence length="161" mass="16780">MTRQTLMTGAYLALRLGLGGAFVYAGVLKLMDPMAFAAAIDGYGLVSWSTAKTLARVLPAVEVVTGAGLVFDIRGALGLVVAQLLVFMGVLAWAMHLGLDVDCGCFGPSGLPPGITPPPPSDGLGETARAMIRDAAMLAAGGLILWLRRILGVRPRPHRRG</sequence>
<evidence type="ECO:0000259" key="6">
    <source>
        <dbReference type="Pfam" id="PF07291"/>
    </source>
</evidence>
<proteinExistence type="predicted"/>
<dbReference type="Pfam" id="PF07291">
    <property type="entry name" value="MauE"/>
    <property type="match status" value="1"/>
</dbReference>
<evidence type="ECO:0000256" key="1">
    <source>
        <dbReference type="ARBA" id="ARBA00004141"/>
    </source>
</evidence>
<feature type="domain" description="Methylamine utilisation protein MauE" evidence="6">
    <location>
        <begin position="10"/>
        <end position="147"/>
    </location>
</feature>
<name>A0A7K1KMJ2_9BACT</name>
<evidence type="ECO:0000256" key="3">
    <source>
        <dbReference type="ARBA" id="ARBA00022989"/>
    </source>
</evidence>
<evidence type="ECO:0000256" key="2">
    <source>
        <dbReference type="ARBA" id="ARBA00022692"/>
    </source>
</evidence>
<dbReference type="EMBL" id="WODC01000003">
    <property type="protein sequence ID" value="MUM77306.1"/>
    <property type="molecule type" value="Genomic_DNA"/>
</dbReference>
<evidence type="ECO:0000313" key="8">
    <source>
        <dbReference type="Proteomes" id="UP000461162"/>
    </source>
</evidence>
<dbReference type="UniPathway" id="UPA00895"/>
<feature type="transmembrane region" description="Helical" evidence="5">
    <location>
        <begin position="130"/>
        <end position="151"/>
    </location>
</feature>
<feature type="transmembrane region" description="Helical" evidence="5">
    <location>
        <begin position="12"/>
        <end position="28"/>
    </location>
</feature>
<dbReference type="GO" id="GO:0016020">
    <property type="term" value="C:membrane"/>
    <property type="evidence" value="ECO:0007669"/>
    <property type="project" value="UniProtKB-SubCell"/>
</dbReference>
<comment type="subcellular location">
    <subcellularLocation>
        <location evidence="1">Membrane</location>
        <topology evidence="1">Multi-pass membrane protein</topology>
    </subcellularLocation>
</comment>
<evidence type="ECO:0000256" key="5">
    <source>
        <dbReference type="SAM" id="Phobius"/>
    </source>
</evidence>
<gene>
    <name evidence="7" type="ORF">GKC30_06650</name>
</gene>
<accession>A0A7K1KMJ2</accession>
<keyword evidence="4 5" id="KW-0472">Membrane</keyword>
<comment type="caution">
    <text evidence="7">The sequence shown here is derived from an EMBL/GenBank/DDBJ whole genome shotgun (WGS) entry which is preliminary data.</text>
</comment>
<protein>
    <submittedName>
        <fullName evidence="7">DoxX family membrane protein</fullName>
    </submittedName>
</protein>